<reference evidence="6 7" key="1">
    <citation type="submission" date="2019-08" db="EMBL/GenBank/DDBJ databases">
        <title>In-depth cultivation of the pig gut microbiome towards novel bacterial diversity and tailored functional studies.</title>
        <authorList>
            <person name="Wylensek D."/>
            <person name="Hitch T.C.A."/>
            <person name="Clavel T."/>
        </authorList>
    </citation>
    <scope>NUCLEOTIDE SEQUENCE [LARGE SCALE GENOMIC DNA]</scope>
    <source>
        <strain evidence="6 7">BBE-744-WT-12</strain>
    </source>
</reference>
<organism evidence="6 7">
    <name type="scientific">Victivallis lenta</name>
    <dbReference type="NCBI Taxonomy" id="2606640"/>
    <lineage>
        <taxon>Bacteria</taxon>
        <taxon>Pseudomonadati</taxon>
        <taxon>Lentisphaerota</taxon>
        <taxon>Lentisphaeria</taxon>
        <taxon>Victivallales</taxon>
        <taxon>Victivallaceae</taxon>
        <taxon>Victivallis</taxon>
    </lineage>
</organism>
<name>A0A844G1X3_9BACT</name>
<dbReference type="Pfam" id="PF13489">
    <property type="entry name" value="Methyltransf_23"/>
    <property type="match status" value="1"/>
</dbReference>
<dbReference type="SUPFAM" id="SSF53335">
    <property type="entry name" value="S-adenosyl-L-methionine-dependent methyltransferases"/>
    <property type="match status" value="1"/>
</dbReference>
<evidence type="ECO:0000313" key="7">
    <source>
        <dbReference type="Proteomes" id="UP000435649"/>
    </source>
</evidence>
<evidence type="ECO:0000256" key="5">
    <source>
        <dbReference type="HAMAP-Rule" id="MF_00835"/>
    </source>
</evidence>
<dbReference type="InterPro" id="IPR011814">
    <property type="entry name" value="BioC"/>
</dbReference>
<evidence type="ECO:0000256" key="1">
    <source>
        <dbReference type="ARBA" id="ARBA00022603"/>
    </source>
</evidence>
<accession>A0A844G1X3</accession>
<dbReference type="GO" id="GO:0102130">
    <property type="term" value="F:malonyl-CoA methyltransferase activity"/>
    <property type="evidence" value="ECO:0007669"/>
    <property type="project" value="UniProtKB-EC"/>
</dbReference>
<keyword evidence="3 5" id="KW-0949">S-adenosyl-L-methionine</keyword>
<comment type="caution">
    <text evidence="6">The sequence shown here is derived from an EMBL/GenBank/DDBJ whole genome shotgun (WGS) entry which is preliminary data.</text>
</comment>
<sequence length="254" mass="27743">MPGEIDKNAVRKRFGRSLATYNGAAAVQREMAGTLLDLFTSATLERQFAEITELGCGAGILTDLIPERFDYARLTLIDLVPECAQFHEHRSNAHFLAGDIEEIDLPESGLFLSNAVFQWAADPGRLFGRIAEKLNRGGYLAFTTFGPETLREVSALTGGGLAYRTAKELNVLLEANGFEVLAAREELLTPEFDSPLDVLKSLKATGVTAVSPAEPWSRRRLAAFSEAYTGNFRLPNGKVPLTYHPIALVAGKKQ</sequence>
<protein>
    <recommendedName>
        <fullName evidence="5">Malonyl-[acyl-carrier protein] O-methyltransferase</fullName>
        <shortName evidence="5">Malonyl-ACP O-methyltransferase</shortName>
        <ecNumber evidence="5">2.1.1.197</ecNumber>
    </recommendedName>
    <alternativeName>
        <fullName evidence="5">Biotin synthesis protein BioC</fullName>
    </alternativeName>
</protein>
<comment type="catalytic activity">
    <reaction evidence="5">
        <text>malonyl-[ACP] + S-adenosyl-L-methionine = malonyl-[ACP] methyl ester + S-adenosyl-L-homocysteine</text>
        <dbReference type="Rhea" id="RHEA:17105"/>
        <dbReference type="Rhea" id="RHEA-COMP:9623"/>
        <dbReference type="Rhea" id="RHEA-COMP:9954"/>
        <dbReference type="ChEBI" id="CHEBI:57856"/>
        <dbReference type="ChEBI" id="CHEBI:59789"/>
        <dbReference type="ChEBI" id="CHEBI:78449"/>
        <dbReference type="ChEBI" id="CHEBI:78845"/>
        <dbReference type="EC" id="2.1.1.197"/>
    </reaction>
</comment>
<comment type="function">
    <text evidence="5">Converts the free carboxyl group of a malonyl-thioester to its methyl ester by transfer of a methyl group from S-adenosyl-L-methionine (SAM). It allows to synthesize pimeloyl-ACP via the fatty acid synthetic pathway.</text>
</comment>
<dbReference type="RefSeq" id="WP_106054582.1">
    <property type="nucleotide sequence ID" value="NZ_VUNS01000004.1"/>
</dbReference>
<comment type="pathway">
    <text evidence="5">Cofactor biosynthesis; biotin biosynthesis.</text>
</comment>
<dbReference type="Proteomes" id="UP000435649">
    <property type="component" value="Unassembled WGS sequence"/>
</dbReference>
<dbReference type="HAMAP" id="MF_00835">
    <property type="entry name" value="BioC"/>
    <property type="match status" value="1"/>
</dbReference>
<dbReference type="UniPathway" id="UPA00078"/>
<dbReference type="GO" id="GO:0032259">
    <property type="term" value="P:methylation"/>
    <property type="evidence" value="ECO:0007669"/>
    <property type="project" value="UniProtKB-KW"/>
</dbReference>
<dbReference type="GO" id="GO:0010340">
    <property type="term" value="F:carboxyl-O-methyltransferase activity"/>
    <property type="evidence" value="ECO:0007669"/>
    <property type="project" value="UniProtKB-UniRule"/>
</dbReference>
<dbReference type="AlphaFoldDB" id="A0A844G1X3"/>
<dbReference type="EMBL" id="VUNS01000004">
    <property type="protein sequence ID" value="MST96479.1"/>
    <property type="molecule type" value="Genomic_DNA"/>
</dbReference>
<keyword evidence="1 5" id="KW-0489">Methyltransferase</keyword>
<keyword evidence="7" id="KW-1185">Reference proteome</keyword>
<dbReference type="CDD" id="cd02440">
    <property type="entry name" value="AdoMet_MTases"/>
    <property type="match status" value="1"/>
</dbReference>
<evidence type="ECO:0000256" key="4">
    <source>
        <dbReference type="ARBA" id="ARBA00022756"/>
    </source>
</evidence>
<dbReference type="EC" id="2.1.1.197" evidence="5"/>
<dbReference type="GO" id="GO:0009102">
    <property type="term" value="P:biotin biosynthetic process"/>
    <property type="evidence" value="ECO:0007669"/>
    <property type="project" value="UniProtKB-UniRule"/>
</dbReference>
<proteinExistence type="inferred from homology"/>
<dbReference type="InterPro" id="IPR029063">
    <property type="entry name" value="SAM-dependent_MTases_sf"/>
</dbReference>
<keyword evidence="2 5" id="KW-0808">Transferase</keyword>
<evidence type="ECO:0000256" key="3">
    <source>
        <dbReference type="ARBA" id="ARBA00022691"/>
    </source>
</evidence>
<comment type="similarity">
    <text evidence="5">Belongs to the methyltransferase superfamily.</text>
</comment>
<keyword evidence="4 5" id="KW-0093">Biotin biosynthesis</keyword>
<dbReference type="PANTHER" id="PTHR43861">
    <property type="entry name" value="TRANS-ACONITATE 2-METHYLTRANSFERASE-RELATED"/>
    <property type="match status" value="1"/>
</dbReference>
<dbReference type="NCBIfam" id="TIGR02072">
    <property type="entry name" value="BioC"/>
    <property type="match status" value="1"/>
</dbReference>
<evidence type="ECO:0000313" key="6">
    <source>
        <dbReference type="EMBL" id="MST96479.1"/>
    </source>
</evidence>
<dbReference type="Gene3D" id="3.40.50.150">
    <property type="entry name" value="Vaccinia Virus protein VP39"/>
    <property type="match status" value="1"/>
</dbReference>
<evidence type="ECO:0000256" key="2">
    <source>
        <dbReference type="ARBA" id="ARBA00022679"/>
    </source>
</evidence>
<gene>
    <name evidence="5 6" type="primary">bioC</name>
    <name evidence="6" type="ORF">FYJ85_05395</name>
</gene>